<dbReference type="InterPro" id="IPR011055">
    <property type="entry name" value="Dup_hybrid_motif"/>
</dbReference>
<dbReference type="SUPFAM" id="SSF51261">
    <property type="entry name" value="Duplicated hybrid motif"/>
    <property type="match status" value="1"/>
</dbReference>
<dbReference type="CDD" id="cd00118">
    <property type="entry name" value="LysM"/>
    <property type="match status" value="1"/>
</dbReference>
<dbReference type="Pfam" id="PF01476">
    <property type="entry name" value="LysM"/>
    <property type="match status" value="1"/>
</dbReference>
<reference evidence="3 4" key="1">
    <citation type="submission" date="2020-02" db="EMBL/GenBank/DDBJ databases">
        <title>Parallel evolution in the integration of a co-obligate aphid symbiosis.</title>
        <authorList>
            <person name="Monnin D."/>
            <person name="Jackson R."/>
            <person name="Kiers E.T."/>
            <person name="Bunker M."/>
            <person name="Ellers J."/>
            <person name="Henry L.M."/>
        </authorList>
    </citation>
    <scope>NUCLEOTIDE SEQUENCE [LARGE SCALE GENOMIC DNA]</scope>
    <source>
        <strain evidence="3">AURT-53B</strain>
    </source>
</reference>
<dbReference type="PANTHER" id="PTHR21666">
    <property type="entry name" value="PEPTIDASE-RELATED"/>
    <property type="match status" value="1"/>
</dbReference>
<dbReference type="CDD" id="cd12797">
    <property type="entry name" value="M23_peptidase"/>
    <property type="match status" value="1"/>
</dbReference>
<evidence type="ECO:0000259" key="2">
    <source>
        <dbReference type="PROSITE" id="PS51782"/>
    </source>
</evidence>
<sequence>MIQNKNYIGFLQNNNFSIFYIVKKNDTLYSISKHLQFNFNTLLKYNNFHKPYKILVGQKILINNISMINNNNINYIIYSDKCNKHILYTSFFNKKSNIMDILKKDASLTEICFFYNQNYIQEKNIFSNNWYWPIKNSNMQFFYNYSTDEEGIEIEGIEGQTVFAADKGKVIYINDVFKNYGKLIIIQHNNDYLSIYGLNKKIFVKLNDQVYAYQKISTMGDVKNGTTKLYFEIRFKGNPINLLNLFPKIKLKKH</sequence>
<dbReference type="SMART" id="SM00257">
    <property type="entry name" value="LysM"/>
    <property type="match status" value="1"/>
</dbReference>
<dbReference type="InterPro" id="IPR050570">
    <property type="entry name" value="Cell_wall_metabolism_enzyme"/>
</dbReference>
<dbReference type="Pfam" id="PF01551">
    <property type="entry name" value="Peptidase_M23"/>
    <property type="match status" value="1"/>
</dbReference>
<comment type="similarity">
    <text evidence="1">Belongs to the E.coli NlpD/Haemophilus LppB family.</text>
</comment>
<dbReference type="Proteomes" id="UP000502374">
    <property type="component" value="Chromosome"/>
</dbReference>
<gene>
    <name evidence="3" type="ORF">G4B00_02105</name>
</gene>
<dbReference type="Gene3D" id="3.10.350.10">
    <property type="entry name" value="LysM domain"/>
    <property type="match status" value="1"/>
</dbReference>
<evidence type="ECO:0000256" key="1">
    <source>
        <dbReference type="ARBA" id="ARBA00038420"/>
    </source>
</evidence>
<evidence type="ECO:0000313" key="3">
    <source>
        <dbReference type="EMBL" id="QIQ41430.1"/>
    </source>
</evidence>
<dbReference type="GO" id="GO:0032153">
    <property type="term" value="C:cell division site"/>
    <property type="evidence" value="ECO:0007669"/>
    <property type="project" value="TreeGrafter"/>
</dbReference>
<dbReference type="InterPro" id="IPR036779">
    <property type="entry name" value="LysM_dom_sf"/>
</dbReference>
<proteinExistence type="inferred from homology"/>
<protein>
    <submittedName>
        <fullName evidence="3">Peptidoglycan DD-metalloendopeptidase family protein</fullName>
    </submittedName>
</protein>
<dbReference type="EMBL" id="CP048744">
    <property type="protein sequence ID" value="QIQ41430.1"/>
    <property type="molecule type" value="Genomic_DNA"/>
</dbReference>
<dbReference type="GO" id="GO:0004222">
    <property type="term" value="F:metalloendopeptidase activity"/>
    <property type="evidence" value="ECO:0007669"/>
    <property type="project" value="TreeGrafter"/>
</dbReference>
<dbReference type="Gene3D" id="2.70.70.10">
    <property type="entry name" value="Glucose Permease (Domain IIA)"/>
    <property type="match status" value="1"/>
</dbReference>
<dbReference type="AlphaFoldDB" id="A0AAJ4GCN4"/>
<dbReference type="InterPro" id="IPR016047">
    <property type="entry name" value="M23ase_b-sheet_dom"/>
</dbReference>
<dbReference type="GO" id="GO:0009279">
    <property type="term" value="C:cell outer membrane"/>
    <property type="evidence" value="ECO:0007669"/>
    <property type="project" value="TreeGrafter"/>
</dbReference>
<evidence type="ECO:0000313" key="4">
    <source>
        <dbReference type="Proteomes" id="UP000502374"/>
    </source>
</evidence>
<accession>A0AAJ4GCN4</accession>
<dbReference type="PROSITE" id="PS51782">
    <property type="entry name" value="LYSM"/>
    <property type="match status" value="1"/>
</dbReference>
<name>A0AAJ4GCN4_9GAMM</name>
<dbReference type="InterPro" id="IPR018392">
    <property type="entry name" value="LysM"/>
</dbReference>
<dbReference type="PANTHER" id="PTHR21666:SF263">
    <property type="entry name" value="MUREIN HYDROLASE ACTIVATOR NLPD"/>
    <property type="match status" value="1"/>
</dbReference>
<organism evidence="3 4">
    <name type="scientific">Buchnera aphidicola</name>
    <name type="common">Aphis urticata</name>
    <dbReference type="NCBI Taxonomy" id="2708353"/>
    <lineage>
        <taxon>Bacteria</taxon>
        <taxon>Pseudomonadati</taxon>
        <taxon>Pseudomonadota</taxon>
        <taxon>Gammaproteobacteria</taxon>
        <taxon>Enterobacterales</taxon>
        <taxon>Erwiniaceae</taxon>
        <taxon>Buchnera</taxon>
    </lineage>
</organism>
<feature type="domain" description="LysM" evidence="2">
    <location>
        <begin position="18"/>
        <end position="62"/>
    </location>
</feature>